<evidence type="ECO:0000256" key="1">
    <source>
        <dbReference type="ARBA" id="ARBA00005417"/>
    </source>
</evidence>
<comment type="caution">
    <text evidence="6">The sequence shown here is derived from an EMBL/GenBank/DDBJ whole genome shotgun (WGS) entry which is preliminary data.</text>
</comment>
<keyword evidence="2" id="KW-0813">Transport</keyword>
<keyword evidence="3" id="KW-0547">Nucleotide-binding</keyword>
<dbReference type="Proteomes" id="UP000284822">
    <property type="component" value="Unassembled WGS sequence"/>
</dbReference>
<dbReference type="PROSITE" id="PS00211">
    <property type="entry name" value="ABC_TRANSPORTER_1"/>
    <property type="match status" value="1"/>
</dbReference>
<accession>A0A417Z690</accession>
<gene>
    <name evidence="6" type="ORF">DS832_06510</name>
</gene>
<evidence type="ECO:0000256" key="4">
    <source>
        <dbReference type="ARBA" id="ARBA00022840"/>
    </source>
</evidence>
<feature type="domain" description="ABC transporter" evidence="5">
    <location>
        <begin position="2"/>
        <end position="226"/>
    </location>
</feature>
<dbReference type="AlphaFoldDB" id="A0A417Z690"/>
<evidence type="ECO:0000313" key="7">
    <source>
        <dbReference type="Proteomes" id="UP000284822"/>
    </source>
</evidence>
<dbReference type="InterPro" id="IPR003593">
    <property type="entry name" value="AAA+_ATPase"/>
</dbReference>
<dbReference type="SUPFAM" id="SSF52540">
    <property type="entry name" value="P-loop containing nucleoside triphosphate hydrolases"/>
    <property type="match status" value="1"/>
</dbReference>
<keyword evidence="4 6" id="KW-0067">ATP-binding</keyword>
<dbReference type="PANTHER" id="PTHR43335">
    <property type="entry name" value="ABC TRANSPORTER, ATP-BINDING PROTEIN"/>
    <property type="match status" value="1"/>
</dbReference>
<dbReference type="GO" id="GO:0005524">
    <property type="term" value="F:ATP binding"/>
    <property type="evidence" value="ECO:0007669"/>
    <property type="project" value="UniProtKB-KW"/>
</dbReference>
<dbReference type="SMART" id="SM00382">
    <property type="entry name" value="AAA"/>
    <property type="match status" value="1"/>
</dbReference>
<dbReference type="GO" id="GO:0016887">
    <property type="term" value="F:ATP hydrolysis activity"/>
    <property type="evidence" value="ECO:0007669"/>
    <property type="project" value="InterPro"/>
</dbReference>
<sequence>MLKINNLSKYFGKRQVLHQVSFSIKKGHITGLIGANGAGKTTIMKSILGITKFTGTIQLNQEHIAVNKHLPLQNVGALIEYPGLYPFLTGREQLQLFATGDNQHQKVEDIIEKLNIKSFADSKAKNYSLGMKQKLGIALALVNHPQLAILDEPMNGLDPQATKELRDLIVTEKNNGTSFLVSSHILSELQKLAEDVVVIDKGRVIKDTTMTQLLLANQQYILIDTDNNKLAQQLLTAAGYQCTETKEHLQISKTPQVSIGIILKLLFEHNIEINDFQQKAGDLEESLLGILNNESDLRKEA</sequence>
<dbReference type="InterPro" id="IPR027417">
    <property type="entry name" value="P-loop_NTPase"/>
</dbReference>
<comment type="similarity">
    <text evidence="1">Belongs to the ABC transporter superfamily.</text>
</comment>
<dbReference type="Gene3D" id="3.40.50.300">
    <property type="entry name" value="P-loop containing nucleotide triphosphate hydrolases"/>
    <property type="match status" value="1"/>
</dbReference>
<dbReference type="InterPro" id="IPR003439">
    <property type="entry name" value="ABC_transporter-like_ATP-bd"/>
</dbReference>
<dbReference type="InterPro" id="IPR017871">
    <property type="entry name" value="ABC_transporter-like_CS"/>
</dbReference>
<dbReference type="Pfam" id="PF00005">
    <property type="entry name" value="ABC_tran"/>
    <property type="match status" value="1"/>
</dbReference>
<evidence type="ECO:0000256" key="3">
    <source>
        <dbReference type="ARBA" id="ARBA00022741"/>
    </source>
</evidence>
<evidence type="ECO:0000256" key="2">
    <source>
        <dbReference type="ARBA" id="ARBA00022448"/>
    </source>
</evidence>
<dbReference type="RefSeq" id="WP_118910972.1">
    <property type="nucleotide sequence ID" value="NZ_QOCS01000014.1"/>
</dbReference>
<evidence type="ECO:0000259" key="5">
    <source>
        <dbReference type="PROSITE" id="PS50893"/>
    </source>
</evidence>
<reference evidence="6 7" key="1">
    <citation type="submission" date="2018-07" db="EMBL/GenBank/DDBJ databases">
        <title>Genome sequences of six Lactobacillus spp. isolated from bumble bee guts.</title>
        <authorList>
            <person name="Motta E.V.S."/>
            <person name="Moran N.A."/>
        </authorList>
    </citation>
    <scope>NUCLEOTIDE SEQUENCE [LARGE SCALE GENOMIC DNA]</scope>
    <source>
        <strain evidence="6 7">LV-8.1</strain>
    </source>
</reference>
<dbReference type="PANTHER" id="PTHR43335:SF4">
    <property type="entry name" value="ABC TRANSPORTER, ATP-BINDING PROTEIN"/>
    <property type="match status" value="1"/>
</dbReference>
<protein>
    <submittedName>
        <fullName evidence="6">ABC transporter ATP-binding protein</fullName>
    </submittedName>
</protein>
<evidence type="ECO:0000313" key="6">
    <source>
        <dbReference type="EMBL" id="RHW46127.1"/>
    </source>
</evidence>
<name>A0A417Z690_9LACO</name>
<dbReference type="EMBL" id="QOCS01000014">
    <property type="protein sequence ID" value="RHW46127.1"/>
    <property type="molecule type" value="Genomic_DNA"/>
</dbReference>
<organism evidence="6 7">
    <name type="scientific">Bombilactobacillus bombi</name>
    <dbReference type="NCBI Taxonomy" id="1303590"/>
    <lineage>
        <taxon>Bacteria</taxon>
        <taxon>Bacillati</taxon>
        <taxon>Bacillota</taxon>
        <taxon>Bacilli</taxon>
        <taxon>Lactobacillales</taxon>
        <taxon>Lactobacillaceae</taxon>
        <taxon>Bombilactobacillus</taxon>
    </lineage>
</organism>
<dbReference type="PROSITE" id="PS50893">
    <property type="entry name" value="ABC_TRANSPORTER_2"/>
    <property type="match status" value="1"/>
</dbReference>
<proteinExistence type="inferred from homology"/>